<protein>
    <submittedName>
        <fullName evidence="2">Uncharacterized protein</fullName>
    </submittedName>
</protein>
<evidence type="ECO:0000256" key="1">
    <source>
        <dbReference type="SAM" id="MobiDB-lite"/>
    </source>
</evidence>
<accession>A0A545VAZ8</accession>
<evidence type="ECO:0000313" key="3">
    <source>
        <dbReference type="Proteomes" id="UP000315783"/>
    </source>
</evidence>
<dbReference type="AlphaFoldDB" id="A0A545VAZ8"/>
<organism evidence="2 3">
    <name type="scientific">Cordyceps javanica</name>
    <dbReference type="NCBI Taxonomy" id="43265"/>
    <lineage>
        <taxon>Eukaryota</taxon>
        <taxon>Fungi</taxon>
        <taxon>Dikarya</taxon>
        <taxon>Ascomycota</taxon>
        <taxon>Pezizomycotina</taxon>
        <taxon>Sordariomycetes</taxon>
        <taxon>Hypocreomycetidae</taxon>
        <taxon>Hypocreales</taxon>
        <taxon>Cordycipitaceae</taxon>
        <taxon>Cordyceps</taxon>
    </lineage>
</organism>
<name>A0A545VAZ8_9HYPO</name>
<sequence length="240" mass="27206">MLLRRRCRAGQDRTEKGTSEEKRLDTIEDERGRMEGSLEGEPKRTRERCPAVLGTLTTTYLRCCSAHYMEQQMAAYEFGSAGVGTRLPYCTLCVVCPRRVLCSFPGYPVADCPSGELFWQRCDESNERLDRCRVGRKRPPTNLYQCLHRLRGAIVGRILLSNLTDGQRRVCRSGVADLLDVEASILVSSYIEAHRVQSVGTQDKGKKKQDSSSACLASRKRFKNLRFKNLSWLVLGQIIH</sequence>
<gene>
    <name evidence="2" type="ORF">IF1G_02985</name>
</gene>
<proteinExistence type="predicted"/>
<comment type="caution">
    <text evidence="2">The sequence shown here is derived from an EMBL/GenBank/DDBJ whole genome shotgun (WGS) entry which is preliminary data.</text>
</comment>
<reference evidence="2 3" key="1">
    <citation type="journal article" date="2019" name="Appl. Microbiol. Biotechnol.">
        <title>Genome sequence of Isaria javanica and comparative genome analysis insights into family S53 peptidase evolution in fungal entomopathogens.</title>
        <authorList>
            <person name="Lin R."/>
            <person name="Zhang X."/>
            <person name="Xin B."/>
            <person name="Zou M."/>
            <person name="Gao Y."/>
            <person name="Qin F."/>
            <person name="Hu Q."/>
            <person name="Xie B."/>
            <person name="Cheng X."/>
        </authorList>
    </citation>
    <scope>NUCLEOTIDE SEQUENCE [LARGE SCALE GENOMIC DNA]</scope>
    <source>
        <strain evidence="2 3">IJ1G</strain>
    </source>
</reference>
<dbReference type="EMBL" id="SPUK01000003">
    <property type="protein sequence ID" value="TQV98905.1"/>
    <property type="molecule type" value="Genomic_DNA"/>
</dbReference>
<dbReference type="Proteomes" id="UP000315783">
    <property type="component" value="Unassembled WGS sequence"/>
</dbReference>
<feature type="region of interest" description="Disordered" evidence="1">
    <location>
        <begin position="1"/>
        <end position="21"/>
    </location>
</feature>
<keyword evidence="3" id="KW-1185">Reference proteome</keyword>
<evidence type="ECO:0000313" key="2">
    <source>
        <dbReference type="EMBL" id="TQV98905.1"/>
    </source>
</evidence>
<feature type="compositionally biased region" description="Basic and acidic residues" evidence="1">
    <location>
        <begin position="9"/>
        <end position="21"/>
    </location>
</feature>